<dbReference type="Proteomes" id="UP001054846">
    <property type="component" value="Chromosome"/>
</dbReference>
<dbReference type="EMBL" id="CP063845">
    <property type="protein sequence ID" value="UFP95872.1"/>
    <property type="molecule type" value="Genomic_DNA"/>
</dbReference>
<proteinExistence type="predicted"/>
<dbReference type="InterPro" id="IPR050141">
    <property type="entry name" value="GCL_type2/YbdK_subfam"/>
</dbReference>
<gene>
    <name evidence="2" type="primary">gshA</name>
    <name evidence="2" type="ORF">ISF26_06510</name>
</gene>
<dbReference type="GO" id="GO:0004357">
    <property type="term" value="F:glutamate-cysteine ligase activity"/>
    <property type="evidence" value="ECO:0007669"/>
    <property type="project" value="UniProtKB-EC"/>
</dbReference>
<reference evidence="2 3" key="1">
    <citation type="journal article" date="2021" name="Genome Biol. Evol.">
        <title>Complete Genome Sequencing of a Novel Gloeobacter Species from a Waterfall Cave in Mexico.</title>
        <authorList>
            <person name="Saw J.H."/>
            <person name="Cardona T."/>
            <person name="Montejano G."/>
        </authorList>
    </citation>
    <scope>NUCLEOTIDE SEQUENCE [LARGE SCALE GENOMIC DNA]</scope>
    <source>
        <strain evidence="2">MG652769</strain>
    </source>
</reference>
<dbReference type="PANTHER" id="PTHR36510">
    <property type="entry name" value="GLUTAMATE--CYSTEINE LIGASE 2-RELATED"/>
    <property type="match status" value="1"/>
</dbReference>
<dbReference type="Pfam" id="PF04107">
    <property type="entry name" value="GCS2"/>
    <property type="match status" value="1"/>
</dbReference>
<dbReference type="Gene3D" id="3.30.590.20">
    <property type="match status" value="1"/>
</dbReference>
<dbReference type="NCBIfam" id="TIGR02048">
    <property type="entry name" value="gshA_cyano"/>
    <property type="match status" value="1"/>
</dbReference>
<dbReference type="SUPFAM" id="SSF55931">
    <property type="entry name" value="Glutamine synthetase/guanido kinase"/>
    <property type="match status" value="1"/>
</dbReference>
<name>A0ABY3PR16_9CYAN</name>
<dbReference type="InterPro" id="IPR011792">
    <property type="entry name" value="GshA_cyano"/>
</dbReference>
<dbReference type="RefSeq" id="WP_230843100.1">
    <property type="nucleotide sequence ID" value="NZ_CP063845.1"/>
</dbReference>
<dbReference type="PANTHER" id="PTHR36510:SF1">
    <property type="entry name" value="GLUTAMATE--CYSTEINE LIGASE 2-RELATED"/>
    <property type="match status" value="1"/>
</dbReference>
<sequence>MVLLTKGFEVEMYTGTAAGDVVGLSHRIVRDLPGFMLEPDQRNVEYATEPLTGYDDLLCALVHPRCQLRRYLKTLGDYTLIPGSALALEHDTARFLRSDPDNPYHARIEAQHGTRVVTSSIHINFGIAEAEDIIKACRLLRLEAPVVLALSASSPFFNGEVSGAHSTRWLRFPRTPEQVPLFLSHAHYIDWVEEQLQLGTMFNVRHLWSSVRPNGADRPYRINRAELRIADLIASPPVLLGITALVETRLLALLAGEIPDPLAGAFTPAELVEMADRNERAAAADGLDARLIDWQTGRESSVREWTERWLVQAAPVAAERGFERYLPAVESVLAYGSEADRWLAAYRAGVSIRTILQQAARRLEAEEAELRARLCVGAPLPC</sequence>
<dbReference type="InterPro" id="IPR014746">
    <property type="entry name" value="Gln_synth/guanido_kin_cat_dom"/>
</dbReference>
<accession>A0ABY3PR16</accession>
<dbReference type="EC" id="6.3.2.2" evidence="2"/>
<dbReference type="InterPro" id="IPR006336">
    <property type="entry name" value="GCS2"/>
</dbReference>
<evidence type="ECO:0000313" key="2">
    <source>
        <dbReference type="EMBL" id="UFP95872.1"/>
    </source>
</evidence>
<evidence type="ECO:0000256" key="1">
    <source>
        <dbReference type="ARBA" id="ARBA00048819"/>
    </source>
</evidence>
<keyword evidence="3" id="KW-1185">Reference proteome</keyword>
<keyword evidence="2" id="KW-0436">Ligase</keyword>
<evidence type="ECO:0000313" key="3">
    <source>
        <dbReference type="Proteomes" id="UP001054846"/>
    </source>
</evidence>
<organism evidence="2 3">
    <name type="scientific">Gloeobacter morelensis MG652769</name>
    <dbReference type="NCBI Taxonomy" id="2781736"/>
    <lineage>
        <taxon>Bacteria</taxon>
        <taxon>Bacillati</taxon>
        <taxon>Cyanobacteriota</taxon>
        <taxon>Cyanophyceae</taxon>
        <taxon>Gloeobacterales</taxon>
        <taxon>Gloeobacteraceae</taxon>
        <taxon>Gloeobacter</taxon>
        <taxon>Gloeobacter morelensis</taxon>
    </lineage>
</organism>
<comment type="catalytic activity">
    <reaction evidence="1">
        <text>L-cysteine + L-glutamate + ATP = gamma-L-glutamyl-L-cysteine + ADP + phosphate + H(+)</text>
        <dbReference type="Rhea" id="RHEA:13285"/>
        <dbReference type="ChEBI" id="CHEBI:15378"/>
        <dbReference type="ChEBI" id="CHEBI:29985"/>
        <dbReference type="ChEBI" id="CHEBI:30616"/>
        <dbReference type="ChEBI" id="CHEBI:35235"/>
        <dbReference type="ChEBI" id="CHEBI:43474"/>
        <dbReference type="ChEBI" id="CHEBI:58173"/>
        <dbReference type="ChEBI" id="CHEBI:456216"/>
        <dbReference type="EC" id="6.3.2.2"/>
    </reaction>
</comment>
<protein>
    <submittedName>
        <fullName evidence="2">Glutamate--cysteine ligase</fullName>
        <ecNumber evidence="2">6.3.2.2</ecNumber>
    </submittedName>
</protein>